<dbReference type="SUPFAM" id="SSF51445">
    <property type="entry name" value="(Trans)glycosidases"/>
    <property type="match status" value="1"/>
</dbReference>
<sequence>MIIPAPAVLEARPGEPVALPGDLDCARSDGPAESYSLSVSADGVTFSAADDAGEARGRATLRQLGETSGPLSIQDAPRSAWRGVMLDVARHFFGVDEVLRLLDLAALYKLNVLHLHLTDDQGWRIEVPEWPRLTAVGAETAVGGGAGGFFTRADYDRIVAHAATHSITVVPEVDVPGHVNAALRAYPELWGRDAPEPFTTWSSPGVSLDVRSEIVLRWLGDVVRAIPGEHFHLGGDEVEGLAHEDYVRFMWDACSLVLEQGKTPIVWEEAGVAKLPQGTIVQHWSDAKPAKAAADQGLPLIMSPAPHTYLDQKYDDDTRLGLTWAGAVDVRDAYDWDPETVIDGADVIGVEAALWTETIETRADIDAMVFPRLLATAEVGWTRHRSWEDFRTRLARHGELLDGLGVGFHRSTQVEWSKS</sequence>
<evidence type="ECO:0000256" key="1">
    <source>
        <dbReference type="ARBA" id="ARBA00001231"/>
    </source>
</evidence>
<comment type="caution">
    <text evidence="6">The sequence shown here is derived from an EMBL/GenBank/DDBJ whole genome shotgun (WGS) entry which is preliminary data.</text>
</comment>
<comment type="catalytic activity">
    <reaction evidence="1">
        <text>Hydrolysis of terminal non-reducing N-acetyl-D-hexosamine residues in N-acetyl-beta-D-hexosaminides.</text>
        <dbReference type="EC" id="3.2.1.52"/>
    </reaction>
</comment>
<evidence type="ECO:0000313" key="6">
    <source>
        <dbReference type="EMBL" id="MDA0140276.1"/>
    </source>
</evidence>
<dbReference type="Gene3D" id="3.30.379.10">
    <property type="entry name" value="Chitobiase/beta-hexosaminidase domain 2-like"/>
    <property type="match status" value="1"/>
</dbReference>
<dbReference type="SUPFAM" id="SSF55545">
    <property type="entry name" value="beta-N-acetylhexosaminidase-like domain"/>
    <property type="match status" value="1"/>
</dbReference>
<keyword evidence="7" id="KW-1185">Reference proteome</keyword>
<dbReference type="RefSeq" id="WP_202955132.1">
    <property type="nucleotide sequence ID" value="NZ_JAPCID010000037.1"/>
</dbReference>
<feature type="domain" description="Glycoside hydrolase family 20 catalytic" evidence="5">
    <location>
        <begin position="80"/>
        <end position="383"/>
    </location>
</feature>
<protein>
    <recommendedName>
        <fullName evidence="3">beta-N-acetylhexosaminidase</fullName>
        <ecNumber evidence="3">3.2.1.52</ecNumber>
    </recommendedName>
</protein>
<dbReference type="Proteomes" id="UP001147700">
    <property type="component" value="Unassembled WGS sequence"/>
</dbReference>
<evidence type="ECO:0000256" key="2">
    <source>
        <dbReference type="ARBA" id="ARBA00006285"/>
    </source>
</evidence>
<proteinExistence type="inferred from homology"/>
<accession>A0ABT4RNY2</accession>
<gene>
    <name evidence="6" type="ORF">OJ962_22445</name>
</gene>
<evidence type="ECO:0000256" key="3">
    <source>
        <dbReference type="ARBA" id="ARBA00012663"/>
    </source>
</evidence>
<reference evidence="6" key="1">
    <citation type="submission" date="2022-10" db="EMBL/GenBank/DDBJ databases">
        <title>The WGS of Solirubrobacter sp. CPCC 204708.</title>
        <authorList>
            <person name="Jiang Z."/>
        </authorList>
    </citation>
    <scope>NUCLEOTIDE SEQUENCE</scope>
    <source>
        <strain evidence="6">CPCC 204708</strain>
    </source>
</reference>
<organism evidence="6 7">
    <name type="scientific">Solirubrobacter deserti</name>
    <dbReference type="NCBI Taxonomy" id="2282478"/>
    <lineage>
        <taxon>Bacteria</taxon>
        <taxon>Bacillati</taxon>
        <taxon>Actinomycetota</taxon>
        <taxon>Thermoleophilia</taxon>
        <taxon>Solirubrobacterales</taxon>
        <taxon>Solirubrobacteraceae</taxon>
        <taxon>Solirubrobacter</taxon>
    </lineage>
</organism>
<dbReference type="PANTHER" id="PTHR22600:SF57">
    <property type="entry name" value="BETA-N-ACETYLHEXOSAMINIDASE"/>
    <property type="match status" value="1"/>
</dbReference>
<dbReference type="PANTHER" id="PTHR22600">
    <property type="entry name" value="BETA-HEXOSAMINIDASE"/>
    <property type="match status" value="1"/>
</dbReference>
<dbReference type="InterPro" id="IPR029018">
    <property type="entry name" value="Hex-like_dom2"/>
</dbReference>
<dbReference type="Gene3D" id="3.20.20.80">
    <property type="entry name" value="Glycosidases"/>
    <property type="match status" value="1"/>
</dbReference>
<comment type="similarity">
    <text evidence="2">Belongs to the glycosyl hydrolase 20 family.</text>
</comment>
<dbReference type="EMBL" id="JAPCID010000037">
    <property type="protein sequence ID" value="MDA0140276.1"/>
    <property type="molecule type" value="Genomic_DNA"/>
</dbReference>
<dbReference type="PRINTS" id="PR00738">
    <property type="entry name" value="GLHYDRLASE20"/>
</dbReference>
<dbReference type="InterPro" id="IPR017853">
    <property type="entry name" value="GH"/>
</dbReference>
<name>A0ABT4RNY2_9ACTN</name>
<evidence type="ECO:0000313" key="7">
    <source>
        <dbReference type="Proteomes" id="UP001147700"/>
    </source>
</evidence>
<evidence type="ECO:0000259" key="5">
    <source>
        <dbReference type="Pfam" id="PF00728"/>
    </source>
</evidence>
<evidence type="ECO:0000256" key="4">
    <source>
        <dbReference type="ARBA" id="ARBA00022801"/>
    </source>
</evidence>
<dbReference type="EC" id="3.2.1.52" evidence="3"/>
<keyword evidence="4" id="KW-0378">Hydrolase</keyword>
<dbReference type="InterPro" id="IPR015883">
    <property type="entry name" value="Glyco_hydro_20_cat"/>
</dbReference>
<dbReference type="InterPro" id="IPR025705">
    <property type="entry name" value="Beta_hexosaminidase_sua/sub"/>
</dbReference>
<dbReference type="Pfam" id="PF00728">
    <property type="entry name" value="Glyco_hydro_20"/>
    <property type="match status" value="1"/>
</dbReference>